<keyword evidence="9" id="KW-0812">Transmembrane</keyword>
<dbReference type="GO" id="GO:0070006">
    <property type="term" value="F:metalloaminopeptidase activity"/>
    <property type="evidence" value="ECO:0007669"/>
    <property type="project" value="InterPro"/>
</dbReference>
<dbReference type="GO" id="GO:0030145">
    <property type="term" value="F:manganese ion binding"/>
    <property type="evidence" value="ECO:0007669"/>
    <property type="project" value="UniProtKB-UniRule"/>
</dbReference>
<feature type="binding site" evidence="8">
    <location>
        <position position="334"/>
    </location>
    <ligand>
        <name>Mn(2+)</name>
        <dbReference type="ChEBI" id="CHEBI:29035"/>
        <label>1</label>
    </ligand>
</feature>
<keyword evidence="8" id="KW-0479">Metal-binding</keyword>
<dbReference type="EMBL" id="LNYA01000003">
    <property type="protein sequence ID" value="KTC99515.1"/>
    <property type="molecule type" value="Genomic_DNA"/>
</dbReference>
<dbReference type="InterPro" id="IPR008283">
    <property type="entry name" value="Peptidase_M17_N"/>
</dbReference>
<keyword evidence="4 8" id="KW-0031">Aminopeptidase</keyword>
<dbReference type="GO" id="GO:0006508">
    <property type="term" value="P:proteolysis"/>
    <property type="evidence" value="ECO:0007669"/>
    <property type="project" value="UniProtKB-KW"/>
</dbReference>
<evidence type="ECO:0000256" key="4">
    <source>
        <dbReference type="ARBA" id="ARBA00022438"/>
    </source>
</evidence>
<keyword evidence="5 8" id="KW-0645">Protease</keyword>
<keyword evidence="9" id="KW-1133">Transmembrane helix</keyword>
<dbReference type="PANTHER" id="PTHR11963">
    <property type="entry name" value="LEUCINE AMINOPEPTIDASE-RELATED"/>
    <property type="match status" value="1"/>
</dbReference>
<evidence type="ECO:0000256" key="8">
    <source>
        <dbReference type="HAMAP-Rule" id="MF_00181"/>
    </source>
</evidence>
<dbReference type="NCBIfam" id="NF002074">
    <property type="entry name" value="PRK00913.1-4"/>
    <property type="match status" value="1"/>
</dbReference>
<evidence type="ECO:0000256" key="1">
    <source>
        <dbReference type="ARBA" id="ARBA00000135"/>
    </source>
</evidence>
<feature type="domain" description="Cytosol aminopeptidase" evidence="10">
    <location>
        <begin position="332"/>
        <end position="339"/>
    </location>
</feature>
<dbReference type="InterPro" id="IPR011356">
    <property type="entry name" value="Leucine_aapep/pepB"/>
</dbReference>
<feature type="active site" evidence="8">
    <location>
        <position position="338"/>
    </location>
</feature>
<dbReference type="CDD" id="cd00433">
    <property type="entry name" value="Peptidase_M17"/>
    <property type="match status" value="1"/>
</dbReference>
<dbReference type="GO" id="GO:0005737">
    <property type="term" value="C:cytoplasm"/>
    <property type="evidence" value="ECO:0007669"/>
    <property type="project" value="UniProtKB-SubCell"/>
</dbReference>
<evidence type="ECO:0000313" key="12">
    <source>
        <dbReference type="Proteomes" id="UP000054773"/>
    </source>
</evidence>
<dbReference type="InterPro" id="IPR043472">
    <property type="entry name" value="Macro_dom-like"/>
</dbReference>
<dbReference type="InterPro" id="IPR000819">
    <property type="entry name" value="Peptidase_M17_C"/>
</dbReference>
<feature type="binding site" evidence="8">
    <location>
        <position position="257"/>
    </location>
    <ligand>
        <name>Mn(2+)</name>
        <dbReference type="ChEBI" id="CHEBI:29035"/>
        <label>2</label>
    </ligand>
</feature>
<dbReference type="RefSeq" id="WP_058525590.1">
    <property type="nucleotide sequence ID" value="NZ_CAAAHY010000001.1"/>
</dbReference>
<dbReference type="PANTHER" id="PTHR11963:SF23">
    <property type="entry name" value="CYTOSOL AMINOPEPTIDASE"/>
    <property type="match status" value="1"/>
</dbReference>
<reference evidence="11 12" key="1">
    <citation type="submission" date="2015-11" db="EMBL/GenBank/DDBJ databases">
        <title>Genomic analysis of 38 Legionella species identifies large and diverse effector repertoires.</title>
        <authorList>
            <person name="Burstein D."/>
            <person name="Amaro F."/>
            <person name="Zusman T."/>
            <person name="Lifshitz Z."/>
            <person name="Cohen O."/>
            <person name="Gilbert J.A."/>
            <person name="Pupko T."/>
            <person name="Shuman H.A."/>
            <person name="Segal G."/>
        </authorList>
    </citation>
    <scope>NUCLEOTIDE SEQUENCE [LARGE SCALE GENOMIC DNA]</scope>
    <source>
        <strain evidence="11 12">SE-32A-C8</strain>
    </source>
</reference>
<gene>
    <name evidence="8" type="primary">pepA</name>
    <name evidence="11" type="ORF">Lery_0416</name>
</gene>
<dbReference type="Pfam" id="PF02789">
    <property type="entry name" value="Peptidase_M17_N"/>
    <property type="match status" value="1"/>
</dbReference>
<comment type="function">
    <text evidence="8">Presumably involved in the processing and regular turnover of intracellular proteins. Catalyzes the removal of unsubstituted N-terminal amino acids from various peptides.</text>
</comment>
<keyword evidence="12" id="KW-1185">Reference proteome</keyword>
<feature type="transmembrane region" description="Helical" evidence="9">
    <location>
        <begin position="354"/>
        <end position="373"/>
    </location>
</feature>
<proteinExistence type="inferred from homology"/>
<feature type="binding site" evidence="8">
    <location>
        <position position="252"/>
    </location>
    <ligand>
        <name>Mn(2+)</name>
        <dbReference type="ChEBI" id="CHEBI:29035"/>
        <label>2</label>
    </ligand>
</feature>
<comment type="catalytic activity">
    <reaction evidence="2 8">
        <text>Release of an N-terminal amino acid, preferentially leucine, but not glutamic or aspartic acids.</text>
        <dbReference type="EC" id="3.4.11.10"/>
    </reaction>
</comment>
<accession>A0A0W0TVR3</accession>
<dbReference type="STRING" id="448.Lery_0416"/>
<dbReference type="SUPFAM" id="SSF52949">
    <property type="entry name" value="Macro domain-like"/>
    <property type="match status" value="1"/>
</dbReference>
<keyword evidence="7 8" id="KW-0464">Manganese</keyword>
<keyword evidence="8" id="KW-0963">Cytoplasm</keyword>
<comment type="caution">
    <text evidence="11">The sequence shown here is derived from an EMBL/GenBank/DDBJ whole genome shotgun (WGS) entry which is preliminary data.</text>
</comment>
<dbReference type="Gene3D" id="3.40.630.10">
    <property type="entry name" value="Zn peptidases"/>
    <property type="match status" value="1"/>
</dbReference>
<dbReference type="SUPFAM" id="SSF53187">
    <property type="entry name" value="Zn-dependent exopeptidases"/>
    <property type="match status" value="1"/>
</dbReference>
<dbReference type="Proteomes" id="UP000054773">
    <property type="component" value="Unassembled WGS sequence"/>
</dbReference>
<comment type="cofactor">
    <cofactor evidence="8">
        <name>Mn(2+)</name>
        <dbReference type="ChEBI" id="CHEBI:29035"/>
    </cofactor>
    <text evidence="8">Binds 2 manganese ions per subunit.</text>
</comment>
<organism evidence="11 12">
    <name type="scientific">Legionella erythra</name>
    <dbReference type="NCBI Taxonomy" id="448"/>
    <lineage>
        <taxon>Bacteria</taxon>
        <taxon>Pseudomonadati</taxon>
        <taxon>Pseudomonadota</taxon>
        <taxon>Gammaproteobacteria</taxon>
        <taxon>Legionellales</taxon>
        <taxon>Legionellaceae</taxon>
        <taxon>Legionella</taxon>
    </lineage>
</organism>
<evidence type="ECO:0000256" key="2">
    <source>
        <dbReference type="ARBA" id="ARBA00000967"/>
    </source>
</evidence>
<dbReference type="Gene3D" id="3.40.220.10">
    <property type="entry name" value="Leucine Aminopeptidase, subunit E, domain 1"/>
    <property type="match status" value="1"/>
</dbReference>
<comment type="similarity">
    <text evidence="3 8">Belongs to the peptidase M17 family.</text>
</comment>
<dbReference type="OrthoDB" id="9809354at2"/>
<feature type="binding site" evidence="8">
    <location>
        <position position="257"/>
    </location>
    <ligand>
        <name>Mn(2+)</name>
        <dbReference type="ChEBI" id="CHEBI:29035"/>
        <label>1</label>
    </ligand>
</feature>
<feature type="binding site" evidence="8">
    <location>
        <position position="275"/>
    </location>
    <ligand>
        <name>Mn(2+)</name>
        <dbReference type="ChEBI" id="CHEBI:29035"/>
        <label>2</label>
    </ligand>
</feature>
<feature type="binding site" evidence="8">
    <location>
        <position position="336"/>
    </location>
    <ligand>
        <name>Mn(2+)</name>
        <dbReference type="ChEBI" id="CHEBI:29035"/>
        <label>1</label>
    </ligand>
</feature>
<keyword evidence="6 8" id="KW-0378">Hydrolase</keyword>
<evidence type="ECO:0000256" key="3">
    <source>
        <dbReference type="ARBA" id="ARBA00009528"/>
    </source>
</evidence>
<comment type="subcellular location">
    <subcellularLocation>
        <location evidence="8">Cytoplasm</location>
    </subcellularLocation>
</comment>
<dbReference type="PATRIC" id="fig|448.7.peg.432"/>
<dbReference type="InterPro" id="IPR023042">
    <property type="entry name" value="Peptidase_M17_leu_NH2_pept"/>
</dbReference>
<dbReference type="PROSITE" id="PS00631">
    <property type="entry name" value="CYTOSOL_AP"/>
    <property type="match status" value="1"/>
</dbReference>
<evidence type="ECO:0000313" key="11">
    <source>
        <dbReference type="EMBL" id="KTC99515.1"/>
    </source>
</evidence>
<name>A0A0W0TVR3_LEGER</name>
<dbReference type="Pfam" id="PF00883">
    <property type="entry name" value="Peptidase_M17"/>
    <property type="match status" value="1"/>
</dbReference>
<dbReference type="AlphaFoldDB" id="A0A0W0TVR3"/>
<dbReference type="EC" id="3.4.11.10" evidence="8"/>
<dbReference type="HAMAP" id="MF_00181">
    <property type="entry name" value="Cytosol_peptidase_M17"/>
    <property type="match status" value="1"/>
</dbReference>
<evidence type="ECO:0000256" key="7">
    <source>
        <dbReference type="ARBA" id="ARBA00023211"/>
    </source>
</evidence>
<feature type="active site" evidence="8">
    <location>
        <position position="264"/>
    </location>
</feature>
<feature type="binding site" evidence="8">
    <location>
        <position position="336"/>
    </location>
    <ligand>
        <name>Mn(2+)</name>
        <dbReference type="ChEBI" id="CHEBI:29035"/>
        <label>2</label>
    </ligand>
</feature>
<keyword evidence="9" id="KW-0472">Membrane</keyword>
<evidence type="ECO:0000256" key="9">
    <source>
        <dbReference type="SAM" id="Phobius"/>
    </source>
</evidence>
<dbReference type="PRINTS" id="PR00481">
    <property type="entry name" value="LAMNOPPTDASE"/>
</dbReference>
<evidence type="ECO:0000256" key="5">
    <source>
        <dbReference type="ARBA" id="ARBA00022670"/>
    </source>
</evidence>
<dbReference type="EC" id="3.4.11.1" evidence="8"/>
<comment type="catalytic activity">
    <reaction evidence="1 8">
        <text>Release of an N-terminal amino acid, Xaa-|-Yaa-, in which Xaa is preferably Leu, but may be other amino acids including Pro although not Arg or Lys, and Yaa may be Pro. Amino acid amides and methyl esters are also readily hydrolyzed, but rates on arylamides are exceedingly low.</text>
        <dbReference type="EC" id="3.4.11.1"/>
    </reaction>
</comment>
<sequence length="483" mass="51976">MNYGLVDTPSLNDAECLVLGLFCDGEWDAFAQVLDGQFNGLISRLFTRLKEKGDSAWQSEINHHSLLVLNCGKKAEFTGDALQKRLGDIMAALLKQRVASATLYLPPVVDKTPDWQLKQMVLQVDAQCYQSNEFKTGEKKPLALESVTFSLPGASHETLQQSEAIAKGVQLTRTLADLPANRCTPAYLAEQAMALANEYPAIEAAIMGPCEIRQIGMGALLAVAQGSNEEPRFIELRYQGGGDTQPIVLVGKGITFDSGGLTIKPGDAMTEMKYDMSGAASVLGTLKACALQKLPINVIGLIPSAENMPSGSSVKPGDIITTLSGQTVEILNTDAEGRLVLADALSYAERFNPAIVLDIATLTGAIIIALGFITTGFMTRDDPLAADLLAAASESNEKTWRMPLDDAYQEALDSPMADMINGAFDRSAGAITGACFLSRFTKKYRWAHLDIAGTAWVSGKKRQATGRPVPLLVEFLRHVSNTR</sequence>
<protein>
    <recommendedName>
        <fullName evidence="8">Probable cytosol aminopeptidase</fullName>
        <ecNumber evidence="8">3.4.11.1</ecNumber>
    </recommendedName>
    <alternativeName>
        <fullName evidence="8">Leucine aminopeptidase</fullName>
        <shortName evidence="8">LAP</shortName>
        <ecNumber evidence="8">3.4.11.10</ecNumber>
    </alternativeName>
    <alternativeName>
        <fullName evidence="8">Leucyl aminopeptidase</fullName>
    </alternativeName>
</protein>
<evidence type="ECO:0000259" key="10">
    <source>
        <dbReference type="PROSITE" id="PS00631"/>
    </source>
</evidence>
<evidence type="ECO:0000256" key="6">
    <source>
        <dbReference type="ARBA" id="ARBA00022801"/>
    </source>
</evidence>